<dbReference type="KEGG" id="taes:123156388"/>
<keyword evidence="7" id="KW-1185">Reference proteome</keyword>
<accession>A0A3B6SHN2</accession>
<dbReference type="InterPro" id="IPR007042">
    <property type="entry name" value="SERRATE/Ars2_C"/>
</dbReference>
<comment type="similarity">
    <text evidence="2">Belongs to the ARS2 family.</text>
</comment>
<dbReference type="RefSeq" id="XP_044430452.1">
    <property type="nucleotide sequence ID" value="XM_044574517.1"/>
</dbReference>
<dbReference type="Gramene" id="TraesJUL7B03G04237490.1">
    <property type="protein sequence ID" value="TraesJUL7B03G04237490.1"/>
    <property type="gene ID" value="TraesJUL7B03G04237490"/>
</dbReference>
<feature type="compositionally biased region" description="Basic residues" evidence="4">
    <location>
        <begin position="79"/>
        <end position="91"/>
    </location>
</feature>
<dbReference type="PANTHER" id="PTHR13165">
    <property type="entry name" value="ARSENITE-RESISTANCE PROTEIN 2"/>
    <property type="match status" value="1"/>
</dbReference>
<organism evidence="6">
    <name type="scientific">Triticum aestivum</name>
    <name type="common">Wheat</name>
    <dbReference type="NCBI Taxonomy" id="4565"/>
    <lineage>
        <taxon>Eukaryota</taxon>
        <taxon>Viridiplantae</taxon>
        <taxon>Streptophyta</taxon>
        <taxon>Embryophyta</taxon>
        <taxon>Tracheophyta</taxon>
        <taxon>Spermatophyta</taxon>
        <taxon>Magnoliopsida</taxon>
        <taxon>Liliopsida</taxon>
        <taxon>Poales</taxon>
        <taxon>Poaceae</taxon>
        <taxon>BOP clade</taxon>
        <taxon>Pooideae</taxon>
        <taxon>Triticodae</taxon>
        <taxon>Triticeae</taxon>
        <taxon>Triticinae</taxon>
        <taxon>Triticum</taxon>
    </lineage>
</organism>
<dbReference type="Gramene" id="TraesLAC7B03G04143220.1">
    <property type="protein sequence ID" value="TraesLAC7B03G04143220.1"/>
    <property type="gene ID" value="TraesLAC7B03G04143220"/>
</dbReference>
<evidence type="ECO:0000313" key="6">
    <source>
        <dbReference type="EnsemblPlants" id="TraesCS7B02G323700.2"/>
    </source>
</evidence>
<feature type="compositionally biased region" description="Pro residues" evidence="4">
    <location>
        <begin position="9"/>
        <end position="22"/>
    </location>
</feature>
<dbReference type="InterPro" id="IPR039727">
    <property type="entry name" value="SE/Ars2"/>
</dbReference>
<dbReference type="AlphaFoldDB" id="A0A3B6SHN2"/>
<dbReference type="Gramene" id="TraesSYM7B03G04247410.1">
    <property type="protein sequence ID" value="TraesSYM7B03G04247410.1"/>
    <property type="gene ID" value="TraesSYM7B03G04247410"/>
</dbReference>
<dbReference type="Gramene" id="TraesMAC7B03G04192640.1">
    <property type="protein sequence ID" value="TraesMAC7B03G04192640.1"/>
    <property type="gene ID" value="TraesMAC7B03G04192640"/>
</dbReference>
<dbReference type="Proteomes" id="UP000019116">
    <property type="component" value="Chromosome 7B"/>
</dbReference>
<dbReference type="Pfam" id="PF04959">
    <property type="entry name" value="ARS2"/>
    <property type="match status" value="1"/>
</dbReference>
<evidence type="ECO:0000256" key="2">
    <source>
        <dbReference type="ARBA" id="ARBA00005407"/>
    </source>
</evidence>
<dbReference type="Gramene" id="TraesPARA_EIv1.0_2452340.1">
    <property type="protein sequence ID" value="TraesPARA_EIv1.0_2452340.1.CDS"/>
    <property type="gene ID" value="TraesPARA_EIv1.0_2452340"/>
</dbReference>
<dbReference type="PANTHER" id="PTHR13165:SF0">
    <property type="entry name" value="SERRATE RNA EFFECTOR MOLECULE HOMOLOG"/>
    <property type="match status" value="1"/>
</dbReference>
<evidence type="ECO:0000256" key="1">
    <source>
        <dbReference type="ARBA" id="ARBA00004123"/>
    </source>
</evidence>
<reference evidence="6" key="1">
    <citation type="submission" date="2018-08" db="EMBL/GenBank/DDBJ databases">
        <authorList>
            <person name="Rossello M."/>
        </authorList>
    </citation>
    <scope>NUCLEOTIDE SEQUENCE [LARGE SCALE GENOMIC DNA]</scope>
    <source>
        <strain evidence="6">cv. Chinese Spring</strain>
    </source>
</reference>
<comment type="subcellular location">
    <subcellularLocation>
        <location evidence="1">Nucleus</location>
    </subcellularLocation>
</comment>
<dbReference type="Gramene" id="TraesCS7B03G0865900.2">
    <property type="protein sequence ID" value="TraesCS7B03G0865900.2.CDS"/>
    <property type="gene ID" value="TraesCS7B03G0865900"/>
</dbReference>
<feature type="compositionally biased region" description="Pro residues" evidence="4">
    <location>
        <begin position="52"/>
        <end position="63"/>
    </location>
</feature>
<evidence type="ECO:0000259" key="5">
    <source>
        <dbReference type="PROSITE" id="PS00028"/>
    </source>
</evidence>
<reference evidence="6" key="2">
    <citation type="submission" date="2018-10" db="UniProtKB">
        <authorList>
            <consortium name="EnsemblPlants"/>
        </authorList>
    </citation>
    <scope>IDENTIFICATION</scope>
</reference>
<sequence>MADVVDPSSGPPRPLPPPPDSPSPEDRPVPLPPPPPPPPGGPPPTRKRSRSPPRPSLPPPPPIGSSRPERIRDRDRRGSRSPPPRRRHSPPSRRSPSPPFKRSRRDDGYDRRGGRGSPPPRYDRGGGRGGYDDDRYHGRHRASDWPDSRFGAPNDGPGNTQREGLMTYKQFIQVLEDDVSPAEAESRYQEYKTEYITTQKRAYFDLHKNEDWLKDKYHPTNLLSVIERRNERCKVVAKDFFLDLQNGTLDLGPGIIASAANKSENGNDGNSEDDADGDKRRKQSRGSSKETDPLSAAPKAHPVSSEPRRIQTDIERTLGLVRRLDTEKGIQGNVLSSGDHEKSDVDKSHMGSMGPIVIVRGLTTVKGLEGVELLDTLLTYLWRIHGVDYYGMSETNEAKGLRHVRTDNKTPSTTNINAADWEKKLDTYWQERLTGQDPMVILTAKDKIDAAAAEVLEPHVRKIRDEKYGWKYGCGAKGCTKLFHAPEFVYKHLRLKHPEIVLEVTSNLREDIYSQNYMSDPNAPGGTPVMQQSAADKSRRRSDNGMDSRLRYDRGNRREYDRADRDGGRHGRGDGSPSRDGPDDQMFDSFRGRGSNAPFSAEFPAPPILMPVPGAGPLGPFVPAPPEIAMHMLREQGPSPFEPNGGPHGNSGVLGSMMGGGPAPIIAMPPSFHHDPRRLRSYNDLDAPDEEVTVLDYRSL</sequence>
<feature type="compositionally biased region" description="Basic and acidic residues" evidence="4">
    <location>
        <begin position="541"/>
        <end position="573"/>
    </location>
</feature>
<evidence type="ECO:0000256" key="3">
    <source>
        <dbReference type="ARBA" id="ARBA00023242"/>
    </source>
</evidence>
<feature type="compositionally biased region" description="Polar residues" evidence="4">
    <location>
        <begin position="260"/>
        <end position="269"/>
    </location>
</feature>
<feature type="region of interest" description="Disordered" evidence="4">
    <location>
        <begin position="515"/>
        <end position="599"/>
    </location>
</feature>
<dbReference type="STRING" id="4565.A0A3B6SHN2"/>
<dbReference type="Pfam" id="PF12066">
    <property type="entry name" value="SERRATE_Ars2_N"/>
    <property type="match status" value="1"/>
</dbReference>
<dbReference type="SMR" id="A0A3B6SHN2"/>
<dbReference type="EnsemblPlants" id="TraesCS7B02G323700.2">
    <property type="protein sequence ID" value="TraesCS7B02G323700.2"/>
    <property type="gene ID" value="TraesCS7B02G323700"/>
</dbReference>
<evidence type="ECO:0000256" key="4">
    <source>
        <dbReference type="SAM" id="MobiDB-lite"/>
    </source>
</evidence>
<dbReference type="PROSITE" id="PS00028">
    <property type="entry name" value="ZINC_FINGER_C2H2_1"/>
    <property type="match status" value="1"/>
</dbReference>
<evidence type="ECO:0000313" key="7">
    <source>
        <dbReference type="Proteomes" id="UP000019116"/>
    </source>
</evidence>
<feature type="compositionally biased region" description="Basic and acidic residues" evidence="4">
    <location>
        <begin position="121"/>
        <end position="147"/>
    </location>
</feature>
<protein>
    <recommendedName>
        <fullName evidence="5">C2H2-type domain-containing protein</fullName>
    </recommendedName>
</protein>
<dbReference type="Gramene" id="TraesNOR7B03G04244760.1">
    <property type="protein sequence ID" value="TraesNOR7B03G04244760.1"/>
    <property type="gene ID" value="TraesNOR7B03G04244760"/>
</dbReference>
<keyword evidence="3" id="KW-0539">Nucleus</keyword>
<feature type="compositionally biased region" description="Pro residues" evidence="4">
    <location>
        <begin position="29"/>
        <end position="44"/>
    </location>
</feature>
<name>A0A3B6SHN2_WHEAT</name>
<dbReference type="InterPro" id="IPR013087">
    <property type="entry name" value="Znf_C2H2_type"/>
</dbReference>
<dbReference type="Gramene" id="TraesARI7B03G04093390.1">
    <property type="protein sequence ID" value="TraesARI7B03G04093390.1"/>
    <property type="gene ID" value="TraesARI7B03G04093390"/>
</dbReference>
<dbReference type="GeneID" id="123156388"/>
<dbReference type="GO" id="GO:0016604">
    <property type="term" value="C:nuclear body"/>
    <property type="evidence" value="ECO:0000318"/>
    <property type="project" value="GO_Central"/>
</dbReference>
<dbReference type="GO" id="GO:0031053">
    <property type="term" value="P:primary miRNA processing"/>
    <property type="evidence" value="ECO:0000318"/>
    <property type="project" value="GO_Central"/>
</dbReference>
<feature type="region of interest" description="Disordered" evidence="4">
    <location>
        <begin position="259"/>
        <end position="314"/>
    </location>
</feature>
<dbReference type="OMA" id="CIDMGDI"/>
<dbReference type="OrthoDB" id="342064at2759"/>
<feature type="compositionally biased region" description="Basic and acidic residues" evidence="4">
    <location>
        <begin position="104"/>
        <end position="113"/>
    </location>
</feature>
<dbReference type="Gramene" id="TraesCS7B02G323700.2">
    <property type="protein sequence ID" value="TraesCS7B02G323700.2"/>
    <property type="gene ID" value="TraesCS7B02G323700"/>
</dbReference>
<feature type="region of interest" description="Disordered" evidence="4">
    <location>
        <begin position="1"/>
        <end position="162"/>
    </location>
</feature>
<gene>
    <name evidence="6" type="primary">LOC123156388</name>
</gene>
<dbReference type="InterPro" id="IPR021933">
    <property type="entry name" value="SERRATE/Ars2_N"/>
</dbReference>
<feature type="compositionally biased region" description="Basic and acidic residues" evidence="4">
    <location>
        <begin position="67"/>
        <end position="78"/>
    </location>
</feature>
<proteinExistence type="inferred from homology"/>
<feature type="domain" description="C2H2-type" evidence="5">
    <location>
        <begin position="474"/>
        <end position="497"/>
    </location>
</feature>